<dbReference type="InterPro" id="IPR046985">
    <property type="entry name" value="IP5"/>
</dbReference>
<keyword evidence="5" id="KW-0813">Transport</keyword>
<evidence type="ECO:0000256" key="9">
    <source>
        <dbReference type="SAM" id="MobiDB-lite"/>
    </source>
</evidence>
<dbReference type="Proteomes" id="UP000326198">
    <property type="component" value="Unassembled WGS sequence"/>
</dbReference>
<dbReference type="InterPro" id="IPR036691">
    <property type="entry name" value="Endo/exonu/phosph_ase_sf"/>
</dbReference>
<dbReference type="SMART" id="SM00128">
    <property type="entry name" value="IPPc"/>
    <property type="match status" value="1"/>
</dbReference>
<evidence type="ECO:0000256" key="2">
    <source>
        <dbReference type="ARBA" id="ARBA00008943"/>
    </source>
</evidence>
<evidence type="ECO:0000256" key="4">
    <source>
        <dbReference type="ARBA" id="ARBA00013044"/>
    </source>
</evidence>
<dbReference type="GO" id="GO:0046856">
    <property type="term" value="P:phosphatidylinositol dephosphorylation"/>
    <property type="evidence" value="ECO:0007669"/>
    <property type="project" value="InterPro"/>
</dbReference>
<dbReference type="FunFam" id="3.60.10.10:FF:000029">
    <property type="entry name" value="Inositol polyphosphate 5-phosphatase"/>
    <property type="match status" value="1"/>
</dbReference>
<feature type="domain" description="SAC" evidence="10">
    <location>
        <begin position="153"/>
        <end position="522"/>
    </location>
</feature>
<comment type="subcellular location">
    <subcellularLocation>
        <location evidence="1">Cytoplasm</location>
    </subcellularLocation>
</comment>
<dbReference type="PANTHER" id="PTHR11200">
    <property type="entry name" value="INOSITOL 5-PHOSPHATASE"/>
    <property type="match status" value="1"/>
</dbReference>
<keyword evidence="8" id="KW-0653">Protein transport</keyword>
<feature type="region of interest" description="Disordered" evidence="9">
    <location>
        <begin position="1043"/>
        <end position="1084"/>
    </location>
</feature>
<protein>
    <recommendedName>
        <fullName evidence="4">phosphoinositide 5-phosphatase</fullName>
        <ecNumber evidence="4">3.1.3.36</ecNumber>
    </recommendedName>
</protein>
<evidence type="ECO:0000256" key="5">
    <source>
        <dbReference type="ARBA" id="ARBA00022448"/>
    </source>
</evidence>
<dbReference type="PANTHER" id="PTHR11200:SF257">
    <property type="entry name" value="PHOSPHOINOSITIDE 5-PHOSPHATASE"/>
    <property type="match status" value="1"/>
</dbReference>
<dbReference type="OrthoDB" id="405996at2759"/>
<keyword evidence="12" id="KW-1185">Reference proteome</keyword>
<keyword evidence="7" id="KW-0378">Hydrolase</keyword>
<accession>A0A5N7AMY6</accession>
<dbReference type="EC" id="3.1.3.36" evidence="4"/>
<evidence type="ECO:0000256" key="7">
    <source>
        <dbReference type="ARBA" id="ARBA00022801"/>
    </source>
</evidence>
<dbReference type="Pfam" id="PF22669">
    <property type="entry name" value="Exo_endo_phos2"/>
    <property type="match status" value="1"/>
</dbReference>
<dbReference type="SUPFAM" id="SSF56219">
    <property type="entry name" value="DNase I-like"/>
    <property type="match status" value="1"/>
</dbReference>
<dbReference type="PROSITE" id="PS50275">
    <property type="entry name" value="SAC"/>
    <property type="match status" value="1"/>
</dbReference>
<proteinExistence type="inferred from homology"/>
<reference evidence="11 12" key="1">
    <citation type="submission" date="2019-04" db="EMBL/GenBank/DDBJ databases">
        <title>Friends and foes A comparative genomics studyof 23 Aspergillus species from section Flavi.</title>
        <authorList>
            <consortium name="DOE Joint Genome Institute"/>
            <person name="Kjaerbolling I."/>
            <person name="Vesth T."/>
            <person name="Frisvad J.C."/>
            <person name="Nybo J.L."/>
            <person name="Theobald S."/>
            <person name="Kildgaard S."/>
            <person name="Isbrandt T."/>
            <person name="Kuo A."/>
            <person name="Sato A."/>
            <person name="Lyhne E.K."/>
            <person name="Kogle M.E."/>
            <person name="Wiebenga A."/>
            <person name="Kun R.S."/>
            <person name="Lubbers R.J."/>
            <person name="Makela M.R."/>
            <person name="Barry K."/>
            <person name="Chovatia M."/>
            <person name="Clum A."/>
            <person name="Daum C."/>
            <person name="Haridas S."/>
            <person name="He G."/>
            <person name="LaButti K."/>
            <person name="Lipzen A."/>
            <person name="Mondo S."/>
            <person name="Riley R."/>
            <person name="Salamov A."/>
            <person name="Simmons B.A."/>
            <person name="Magnuson J.K."/>
            <person name="Henrissat B."/>
            <person name="Mortensen U.H."/>
            <person name="Larsen T.O."/>
            <person name="Devries R.P."/>
            <person name="Grigoriev I.V."/>
            <person name="Machida M."/>
            <person name="Baker S.E."/>
            <person name="Andersen M.R."/>
        </authorList>
    </citation>
    <scope>NUCLEOTIDE SEQUENCE [LARGE SCALE GENOMIC DNA]</scope>
    <source>
        <strain evidence="11 12">IBT 29228</strain>
    </source>
</reference>
<dbReference type="GO" id="GO:0016020">
    <property type="term" value="C:membrane"/>
    <property type="evidence" value="ECO:0007669"/>
    <property type="project" value="TreeGrafter"/>
</dbReference>
<comment type="similarity">
    <text evidence="2">Belongs to the synaptojanin family.</text>
</comment>
<sequence length="1193" mass="133129">MPGLRVFSRDNPQRTLAITTTDFALIFKHGSTAPAINKSLNNDPPRCLVEFATLQSIDPKDYRALGEGVGTLGLITLGREVFLCIVTACSDAAAVRPGERVSKIDNVDFFCLTNSDYENGLEYEYESSATEEFSRGPSFENKEMVTDHPFLALKKLLSDGSFYFSLDFNLTDRLQDRSEKSTAFDIESLDEDMLWNSYMIHPLLLFRSHLSPAEKLRLDSSQILTCVIRGFSGTLTIPASISILPQLRTSHPSTLTIISRQSSRRAGTRFNSRGIDDDGHVANFVETETIFWIPPNITFSYVQVRGSVPIFWEQATGFLPGQQKIEITRSSEATQHAFNKHFENLELEYGAIHVVNLLSKLKSGESELSAEFSNQLRKSSLSQKADSSIFSNHALLRATEFDFHAETRGPLGYGASSQIKPELSDSSDGFAYFLSEGVGSAISDENQNEPRSSYVILQQEGVFRTNCLDCLDRTNLVQTIISSMALESFMLQRKGRLHPEIQLRHSTLWADNGDALSKIYAGTGALKSSFTRHGKMSIAGALADARKTATRLYVNNFSDKARQKTIDLLLGRLTDQLPVHLYDPINDLVADELNRRALEYSSTKSIKIWTGSFNVNGRHRGPDVDLAPWLWAGADEQTEDPTIFAVGFQEIVSLSPQQIMSTDPTTRKVWEVAVRNCLNSRTRLKGTAKYVLLRSGQLVGAALMVYVREDALRDIKNVEGSVKKTGLSGMAGNKGGCAIRFEYSNTRICFVTAHLAAGFANYDERNRDYETIYHGLRFQKNRAIENHDAVVWLGDFNYRIGLDGQFVRELVAQKDYQKLYNNDQLNLQMLAGRAFPFYTEGLITFPPTYKYDIDSDTYDTSEKARIPAWCDRILWRGPCLRQMDYDTANLRFSDHRPVWATFSCVINVVDEAAKATLRRILYTERRNDPYYVPSKSIEQASPQSEEHIPPTPIAPGLPPASSDNHRWWLENGAPVRSALRPPGDEYNLNIHHSSNPFSSSRSDTSWINTHDSTERQTITNKHDSVSQGPHFPPGLRVQILPVNRGAGSHSPSSLDNTTNRYTGPLDNEKAAPPIPRKPVSLSSKQCLTGSWPATGATQTVADTEPTPKGYNVMERNLGCKVNTINASSTSSERSPDTSLLNNIWLDRQKECGQGKNFHNTPSVRSPPRSTGEVNDLLSGAGDEIIGWKPLIPQ</sequence>
<dbReference type="Pfam" id="PF02383">
    <property type="entry name" value="Syja_N"/>
    <property type="match status" value="1"/>
</dbReference>
<evidence type="ECO:0000259" key="10">
    <source>
        <dbReference type="PROSITE" id="PS50275"/>
    </source>
</evidence>
<feature type="compositionally biased region" description="Polar residues" evidence="9">
    <location>
        <begin position="1049"/>
        <end position="1061"/>
    </location>
</feature>
<dbReference type="GO" id="GO:0004439">
    <property type="term" value="F:phosphatidylinositol-4,5-bisphosphate 5-phosphatase activity"/>
    <property type="evidence" value="ECO:0007669"/>
    <property type="project" value="UniProtKB-EC"/>
</dbReference>
<evidence type="ECO:0000256" key="6">
    <source>
        <dbReference type="ARBA" id="ARBA00022490"/>
    </source>
</evidence>
<evidence type="ECO:0000313" key="12">
    <source>
        <dbReference type="Proteomes" id="UP000326198"/>
    </source>
</evidence>
<evidence type="ECO:0000256" key="1">
    <source>
        <dbReference type="ARBA" id="ARBA00004496"/>
    </source>
</evidence>
<gene>
    <name evidence="11" type="ORF">BDV26DRAFT_286957</name>
</gene>
<dbReference type="InterPro" id="IPR000300">
    <property type="entry name" value="IPPc"/>
</dbReference>
<dbReference type="AlphaFoldDB" id="A0A5N7AMY6"/>
<keyword evidence="6" id="KW-0963">Cytoplasm</keyword>
<dbReference type="GO" id="GO:0015031">
    <property type="term" value="P:protein transport"/>
    <property type="evidence" value="ECO:0007669"/>
    <property type="project" value="UniProtKB-KW"/>
</dbReference>
<comment type="similarity">
    <text evidence="3">In the central section; belongs to the inositol 1,4,5-trisphosphate 5-phosphatase family.</text>
</comment>
<dbReference type="GO" id="GO:0043813">
    <property type="term" value="F:phosphatidylinositol-3,5-bisphosphate 5-phosphatase activity"/>
    <property type="evidence" value="ECO:0007669"/>
    <property type="project" value="TreeGrafter"/>
</dbReference>
<dbReference type="InterPro" id="IPR002013">
    <property type="entry name" value="SAC_dom"/>
</dbReference>
<evidence type="ECO:0000256" key="3">
    <source>
        <dbReference type="ARBA" id="ARBA00009678"/>
    </source>
</evidence>
<evidence type="ECO:0000313" key="11">
    <source>
        <dbReference type="EMBL" id="KAE8371217.1"/>
    </source>
</evidence>
<dbReference type="EMBL" id="ML736452">
    <property type="protein sequence ID" value="KAE8371217.1"/>
    <property type="molecule type" value="Genomic_DNA"/>
</dbReference>
<evidence type="ECO:0000256" key="8">
    <source>
        <dbReference type="ARBA" id="ARBA00022927"/>
    </source>
</evidence>
<organism evidence="11 12">
    <name type="scientific">Aspergillus bertholletiae</name>
    <dbReference type="NCBI Taxonomy" id="1226010"/>
    <lineage>
        <taxon>Eukaryota</taxon>
        <taxon>Fungi</taxon>
        <taxon>Dikarya</taxon>
        <taxon>Ascomycota</taxon>
        <taxon>Pezizomycotina</taxon>
        <taxon>Eurotiomycetes</taxon>
        <taxon>Eurotiomycetidae</taxon>
        <taxon>Eurotiales</taxon>
        <taxon>Aspergillaceae</taxon>
        <taxon>Aspergillus</taxon>
        <taxon>Aspergillus subgen. Circumdati</taxon>
    </lineage>
</organism>
<dbReference type="Gene3D" id="3.60.10.10">
    <property type="entry name" value="Endonuclease/exonuclease/phosphatase"/>
    <property type="match status" value="1"/>
</dbReference>
<name>A0A5N7AMY6_9EURO</name>
<dbReference type="GO" id="GO:0005737">
    <property type="term" value="C:cytoplasm"/>
    <property type="evidence" value="ECO:0007669"/>
    <property type="project" value="UniProtKB-SubCell"/>
</dbReference>